<comment type="subcellular location">
    <subcellularLocation>
        <location evidence="1">Cell outer membrane</location>
        <topology evidence="1">Multi-pass membrane protein</topology>
    </subcellularLocation>
</comment>
<evidence type="ECO:0000256" key="3">
    <source>
        <dbReference type="ARBA" id="ARBA00022448"/>
    </source>
</evidence>
<evidence type="ECO:0000256" key="10">
    <source>
        <dbReference type="ARBA" id="ARBA00023114"/>
    </source>
</evidence>
<evidence type="ECO:0000256" key="4">
    <source>
        <dbReference type="ARBA" id="ARBA00022452"/>
    </source>
</evidence>
<keyword evidence="13" id="KW-0998">Cell outer membrane</keyword>
<feature type="chain" id="PRO_5047085984" evidence="16">
    <location>
        <begin position="20"/>
        <end position="254"/>
    </location>
</feature>
<sequence>MKKLLLFVGVLFLVSCASRKNVVQFQDAESLPEINIDSIYHHPEIQVNDILKIDLTALEPESLMPFQFEKSLTGSTGARQIELLKLEGYLVSKEGVINYPGLGEVAVEGKTTQEVQVLLKEKLSSFVKDVEVKVRLLNFKFTVMGEVKAPGTYTISEETVTLPQALGMAGDLTIQGERKNVLIFRNNQGVITSKRIDLTSVDWMNSPYYFLKQNDMVYVEPNNPRVKSAGFIGNVGNLISVVSIVMSAAVLIFR</sequence>
<dbReference type="InterPro" id="IPR049712">
    <property type="entry name" value="Poly_export"/>
</dbReference>
<keyword evidence="9" id="KW-0406">Ion transport</keyword>
<evidence type="ECO:0000313" key="19">
    <source>
        <dbReference type="EMBL" id="GGZ56775.1"/>
    </source>
</evidence>
<dbReference type="Gene3D" id="3.10.560.10">
    <property type="entry name" value="Outer membrane lipoprotein wza domain like"/>
    <property type="match status" value="2"/>
</dbReference>
<evidence type="ECO:0000256" key="12">
    <source>
        <dbReference type="ARBA" id="ARBA00023139"/>
    </source>
</evidence>
<feature type="signal peptide" evidence="16">
    <location>
        <begin position="1"/>
        <end position="19"/>
    </location>
</feature>
<evidence type="ECO:0000256" key="16">
    <source>
        <dbReference type="SAM" id="SignalP"/>
    </source>
</evidence>
<feature type="transmembrane region" description="Helical" evidence="15">
    <location>
        <begin position="231"/>
        <end position="253"/>
    </location>
</feature>
<dbReference type="Proteomes" id="UP000615593">
    <property type="component" value="Unassembled WGS sequence"/>
</dbReference>
<name>A0ABQ3BT77_9FLAO</name>
<proteinExistence type="inferred from homology"/>
<protein>
    <submittedName>
        <fullName evidence="19">Polysaccharide biosynthesis protein</fullName>
    </submittedName>
</protein>
<evidence type="ECO:0000256" key="1">
    <source>
        <dbReference type="ARBA" id="ARBA00004571"/>
    </source>
</evidence>
<evidence type="ECO:0000313" key="20">
    <source>
        <dbReference type="Proteomes" id="UP000615593"/>
    </source>
</evidence>
<feature type="domain" description="SLBB" evidence="18">
    <location>
        <begin position="140"/>
        <end position="219"/>
    </location>
</feature>
<feature type="domain" description="Polysaccharide export protein N-terminal" evidence="17">
    <location>
        <begin position="45"/>
        <end position="136"/>
    </location>
</feature>
<reference evidence="20" key="1">
    <citation type="journal article" date="2019" name="Int. J. Syst. Evol. Microbiol.">
        <title>The Global Catalogue of Microorganisms (GCM) 10K type strain sequencing project: providing services to taxonomists for standard genome sequencing and annotation.</title>
        <authorList>
            <consortium name="The Broad Institute Genomics Platform"/>
            <consortium name="The Broad Institute Genome Sequencing Center for Infectious Disease"/>
            <person name="Wu L."/>
            <person name="Ma J."/>
        </authorList>
    </citation>
    <scope>NUCLEOTIDE SEQUENCE [LARGE SCALE GENOMIC DNA]</scope>
    <source>
        <strain evidence="20">KCTC 12708</strain>
    </source>
</reference>
<keyword evidence="15" id="KW-1133">Transmembrane helix</keyword>
<dbReference type="Gene3D" id="3.30.1950.10">
    <property type="entry name" value="wza like domain"/>
    <property type="match status" value="1"/>
</dbReference>
<evidence type="ECO:0000256" key="13">
    <source>
        <dbReference type="ARBA" id="ARBA00023237"/>
    </source>
</evidence>
<comment type="similarity">
    <text evidence="2">Belongs to the BexD/CtrA/VexA family.</text>
</comment>
<keyword evidence="5" id="KW-0762">Sugar transport</keyword>
<evidence type="ECO:0000256" key="8">
    <source>
        <dbReference type="ARBA" id="ARBA00023047"/>
    </source>
</evidence>
<evidence type="ECO:0000256" key="5">
    <source>
        <dbReference type="ARBA" id="ARBA00022597"/>
    </source>
</evidence>
<dbReference type="PANTHER" id="PTHR33619">
    <property type="entry name" value="POLYSACCHARIDE EXPORT PROTEIN GFCE-RELATED"/>
    <property type="match status" value="1"/>
</dbReference>
<accession>A0ABQ3BT77</accession>
<dbReference type="EMBL" id="BMWY01000004">
    <property type="protein sequence ID" value="GGZ56775.1"/>
    <property type="molecule type" value="Genomic_DNA"/>
</dbReference>
<keyword evidence="7 16" id="KW-0732">Signal</keyword>
<dbReference type="RefSeq" id="WP_027885697.1">
    <property type="nucleotide sequence ID" value="NZ_BMWY01000004.1"/>
</dbReference>
<evidence type="ECO:0000256" key="14">
    <source>
        <dbReference type="ARBA" id="ARBA00023288"/>
    </source>
</evidence>
<evidence type="ECO:0000256" key="9">
    <source>
        <dbReference type="ARBA" id="ARBA00023065"/>
    </source>
</evidence>
<keyword evidence="12" id="KW-0564">Palmitate</keyword>
<keyword evidence="11 15" id="KW-0472">Membrane</keyword>
<organism evidence="19 20">
    <name type="scientific">Mesonia mobilis</name>
    <dbReference type="NCBI Taxonomy" id="369791"/>
    <lineage>
        <taxon>Bacteria</taxon>
        <taxon>Pseudomonadati</taxon>
        <taxon>Bacteroidota</taxon>
        <taxon>Flavobacteriia</taxon>
        <taxon>Flavobacteriales</taxon>
        <taxon>Flavobacteriaceae</taxon>
        <taxon>Mesonia</taxon>
    </lineage>
</organism>
<keyword evidence="10" id="KW-0626">Porin</keyword>
<dbReference type="PANTHER" id="PTHR33619:SF3">
    <property type="entry name" value="POLYSACCHARIDE EXPORT PROTEIN GFCE-RELATED"/>
    <property type="match status" value="1"/>
</dbReference>
<evidence type="ECO:0000259" key="18">
    <source>
        <dbReference type="Pfam" id="PF22461"/>
    </source>
</evidence>
<dbReference type="InterPro" id="IPR054765">
    <property type="entry name" value="SLBB_dom"/>
</dbReference>
<evidence type="ECO:0000256" key="11">
    <source>
        <dbReference type="ARBA" id="ARBA00023136"/>
    </source>
</evidence>
<gene>
    <name evidence="19" type="ORF">GCM10008088_17960</name>
</gene>
<evidence type="ECO:0000256" key="7">
    <source>
        <dbReference type="ARBA" id="ARBA00022729"/>
    </source>
</evidence>
<dbReference type="InterPro" id="IPR003715">
    <property type="entry name" value="Poly_export_N"/>
</dbReference>
<dbReference type="Pfam" id="PF22461">
    <property type="entry name" value="SLBB_2"/>
    <property type="match status" value="1"/>
</dbReference>
<keyword evidence="14" id="KW-0449">Lipoprotein</keyword>
<evidence type="ECO:0000256" key="2">
    <source>
        <dbReference type="ARBA" id="ARBA00009450"/>
    </source>
</evidence>
<evidence type="ECO:0000256" key="6">
    <source>
        <dbReference type="ARBA" id="ARBA00022692"/>
    </source>
</evidence>
<keyword evidence="6 15" id="KW-0812">Transmembrane</keyword>
<dbReference type="PROSITE" id="PS51257">
    <property type="entry name" value="PROKAR_LIPOPROTEIN"/>
    <property type="match status" value="1"/>
</dbReference>
<dbReference type="GeneID" id="94369461"/>
<keyword evidence="3" id="KW-0813">Transport</keyword>
<keyword evidence="4" id="KW-1134">Transmembrane beta strand</keyword>
<comment type="caution">
    <text evidence="19">The sequence shown here is derived from an EMBL/GenBank/DDBJ whole genome shotgun (WGS) entry which is preliminary data.</text>
</comment>
<keyword evidence="20" id="KW-1185">Reference proteome</keyword>
<dbReference type="Pfam" id="PF02563">
    <property type="entry name" value="Poly_export"/>
    <property type="match status" value="1"/>
</dbReference>
<evidence type="ECO:0000256" key="15">
    <source>
        <dbReference type="SAM" id="Phobius"/>
    </source>
</evidence>
<evidence type="ECO:0000259" key="17">
    <source>
        <dbReference type="Pfam" id="PF02563"/>
    </source>
</evidence>
<keyword evidence="8" id="KW-0625">Polysaccharide transport</keyword>